<accession>A0A2I0K2I9</accession>
<dbReference type="CDD" id="cd06257">
    <property type="entry name" value="DnaJ"/>
    <property type="match status" value="1"/>
</dbReference>
<dbReference type="STRING" id="22663.A0A2I0K2I9"/>
<comment type="caution">
    <text evidence="3">The sequence shown here is derived from an EMBL/GenBank/DDBJ whole genome shotgun (WGS) entry which is preliminary data.</text>
</comment>
<dbReference type="InterPro" id="IPR050817">
    <property type="entry name" value="DjlA_DnaK_co-chaperone"/>
</dbReference>
<dbReference type="InterPro" id="IPR036869">
    <property type="entry name" value="J_dom_sf"/>
</dbReference>
<evidence type="ECO:0000259" key="2">
    <source>
        <dbReference type="PROSITE" id="PS50076"/>
    </source>
</evidence>
<dbReference type="Pfam" id="PF00226">
    <property type="entry name" value="DnaJ"/>
    <property type="match status" value="1"/>
</dbReference>
<proteinExistence type="predicted"/>
<dbReference type="InterPro" id="IPR001623">
    <property type="entry name" value="DnaJ_domain"/>
</dbReference>
<dbReference type="AlphaFoldDB" id="A0A2I0K2I9"/>
<dbReference type="Gene3D" id="1.10.287.110">
    <property type="entry name" value="DnaJ domain"/>
    <property type="match status" value="1"/>
</dbReference>
<dbReference type="EMBL" id="PGOL01000930">
    <property type="protein sequence ID" value="PKI62771.1"/>
    <property type="molecule type" value="Genomic_DNA"/>
</dbReference>
<evidence type="ECO:0000313" key="4">
    <source>
        <dbReference type="Proteomes" id="UP000233551"/>
    </source>
</evidence>
<feature type="region of interest" description="Disordered" evidence="1">
    <location>
        <begin position="1"/>
        <end position="32"/>
    </location>
</feature>
<feature type="region of interest" description="Disordered" evidence="1">
    <location>
        <begin position="63"/>
        <end position="87"/>
    </location>
</feature>
<evidence type="ECO:0000313" key="3">
    <source>
        <dbReference type="EMBL" id="PKI62771.1"/>
    </source>
</evidence>
<dbReference type="PANTHER" id="PTHR24074">
    <property type="entry name" value="CO-CHAPERONE PROTEIN DJLA"/>
    <property type="match status" value="1"/>
</dbReference>
<dbReference type="PROSITE" id="PS50076">
    <property type="entry name" value="DNAJ_2"/>
    <property type="match status" value="1"/>
</dbReference>
<name>A0A2I0K2I9_PUNGR</name>
<feature type="compositionally biased region" description="Low complexity" evidence="1">
    <location>
        <begin position="78"/>
        <end position="87"/>
    </location>
</feature>
<dbReference type="PRINTS" id="PR00625">
    <property type="entry name" value="JDOMAIN"/>
</dbReference>
<gene>
    <name evidence="3" type="ORF">CRG98_016830</name>
</gene>
<dbReference type="SUPFAM" id="SSF46565">
    <property type="entry name" value="Chaperone J-domain"/>
    <property type="match status" value="1"/>
</dbReference>
<protein>
    <recommendedName>
        <fullName evidence="2">J domain-containing protein</fullName>
    </recommendedName>
</protein>
<evidence type="ECO:0000256" key="1">
    <source>
        <dbReference type="SAM" id="MobiDB-lite"/>
    </source>
</evidence>
<dbReference type="Proteomes" id="UP000233551">
    <property type="component" value="Unassembled WGS sequence"/>
</dbReference>
<sequence length="209" mass="23255">MREDSRPNHIQKRTSPPPITSDPTAMGKGDNMTSLPGSHISLLCFTIFVLLLAPRTVHGSPNFHRSDHGSATRSQIASSSSSSSSWSSPLRGLFNANLLQDPCCSGNLIGSIFYLALMMDRYKVLGLQRSPTEEEIKEAFRKLTMRFHPSRYSQASKAVKDDATLRFNQLCEAYEILIDSGLFLPQDKARFVVVMGGKWMDRGVKKMGK</sequence>
<keyword evidence="4" id="KW-1185">Reference proteome</keyword>
<feature type="domain" description="J" evidence="2">
    <location>
        <begin position="120"/>
        <end position="182"/>
    </location>
</feature>
<reference evidence="3 4" key="1">
    <citation type="submission" date="2017-11" db="EMBL/GenBank/DDBJ databases">
        <title>De-novo sequencing of pomegranate (Punica granatum L.) genome.</title>
        <authorList>
            <person name="Akparov Z."/>
            <person name="Amiraslanov A."/>
            <person name="Hajiyeva S."/>
            <person name="Abbasov M."/>
            <person name="Kaur K."/>
            <person name="Hamwieh A."/>
            <person name="Solovyev V."/>
            <person name="Salamov A."/>
            <person name="Braich B."/>
            <person name="Kosarev P."/>
            <person name="Mahmoud A."/>
            <person name="Hajiyev E."/>
            <person name="Babayeva S."/>
            <person name="Izzatullayeva V."/>
            <person name="Mammadov A."/>
            <person name="Mammadov A."/>
            <person name="Sharifova S."/>
            <person name="Ojaghi J."/>
            <person name="Eynullazada K."/>
            <person name="Bayramov B."/>
            <person name="Abdulazimova A."/>
            <person name="Shahmuradov I."/>
        </authorList>
    </citation>
    <scope>NUCLEOTIDE SEQUENCE [LARGE SCALE GENOMIC DNA]</scope>
    <source>
        <strain evidence="4">cv. AG2017</strain>
        <tissue evidence="3">Leaf</tissue>
    </source>
</reference>
<organism evidence="3 4">
    <name type="scientific">Punica granatum</name>
    <name type="common">Pomegranate</name>
    <dbReference type="NCBI Taxonomy" id="22663"/>
    <lineage>
        <taxon>Eukaryota</taxon>
        <taxon>Viridiplantae</taxon>
        <taxon>Streptophyta</taxon>
        <taxon>Embryophyta</taxon>
        <taxon>Tracheophyta</taxon>
        <taxon>Spermatophyta</taxon>
        <taxon>Magnoliopsida</taxon>
        <taxon>eudicotyledons</taxon>
        <taxon>Gunneridae</taxon>
        <taxon>Pentapetalae</taxon>
        <taxon>rosids</taxon>
        <taxon>malvids</taxon>
        <taxon>Myrtales</taxon>
        <taxon>Lythraceae</taxon>
        <taxon>Punica</taxon>
    </lineage>
</organism>
<dbReference type="SMART" id="SM00271">
    <property type="entry name" value="DnaJ"/>
    <property type="match status" value="1"/>
</dbReference>